<keyword evidence="3 7" id="KW-0808">Transferase</keyword>
<dbReference type="SUPFAM" id="SSF55729">
    <property type="entry name" value="Acyl-CoA N-acyltransferases (Nat)"/>
    <property type="match status" value="1"/>
</dbReference>
<dbReference type="PANTHER" id="PTHR36449:SF1">
    <property type="entry name" value="ACETYLTRANSFERASE"/>
    <property type="match status" value="1"/>
</dbReference>
<evidence type="ECO:0000313" key="7">
    <source>
        <dbReference type="EMBL" id="MYM85903.1"/>
    </source>
</evidence>
<keyword evidence="1" id="KW-0678">Repressor</keyword>
<dbReference type="RefSeq" id="WP_161095222.1">
    <property type="nucleotide sequence ID" value="NZ_WWCW01000003.1"/>
</dbReference>
<name>A0A845FTZ3_9BURK</name>
<dbReference type="PANTHER" id="PTHR36449">
    <property type="entry name" value="ACETYLTRANSFERASE-RELATED"/>
    <property type="match status" value="1"/>
</dbReference>
<evidence type="ECO:0000259" key="6">
    <source>
        <dbReference type="Pfam" id="PF13508"/>
    </source>
</evidence>
<dbReference type="Gene3D" id="3.40.630.30">
    <property type="match status" value="1"/>
</dbReference>
<evidence type="ECO:0000256" key="2">
    <source>
        <dbReference type="ARBA" id="ARBA00022649"/>
    </source>
</evidence>
<evidence type="ECO:0000256" key="1">
    <source>
        <dbReference type="ARBA" id="ARBA00022491"/>
    </source>
</evidence>
<keyword evidence="2" id="KW-1277">Toxin-antitoxin system</keyword>
<sequence length="169" mass="18333">MIMRPPEPMTSQHATNRFSCGVDSLDVWLKRRAMQNQASGASRTFVICQGKRVIAYYALAAGAIGASAATGSFRRNMPEPIPVVLLGRLAIDRRLQGRMLGRALVRDASHRILQAAESIGIRGVITHALTPAAKSFYERVGFVVSPLDTMTLMITLSDLAAALNPWGQV</sequence>
<reference evidence="7 8" key="1">
    <citation type="submission" date="2020-01" db="EMBL/GenBank/DDBJ databases">
        <title>Novel species isolated from a subtropical stream in China.</title>
        <authorList>
            <person name="Lu H."/>
        </authorList>
    </citation>
    <scope>NUCLEOTIDE SEQUENCE [LARGE SCALE GENOMIC DNA]</scope>
    <source>
        <strain evidence="7 8">FT82W</strain>
    </source>
</reference>
<dbReference type="InterPro" id="IPR016181">
    <property type="entry name" value="Acyl_CoA_acyltransferase"/>
</dbReference>
<feature type="domain" description="N-acetyltransferase" evidence="6">
    <location>
        <begin position="43"/>
        <end position="143"/>
    </location>
</feature>
<protein>
    <submittedName>
        <fullName evidence="7">GNAT family N-acetyltransferase</fullName>
    </submittedName>
</protein>
<dbReference type="GO" id="GO:0016747">
    <property type="term" value="F:acyltransferase activity, transferring groups other than amino-acyl groups"/>
    <property type="evidence" value="ECO:0007669"/>
    <property type="project" value="InterPro"/>
</dbReference>
<dbReference type="AlphaFoldDB" id="A0A845FTZ3"/>
<dbReference type="Pfam" id="PF13508">
    <property type="entry name" value="Acetyltransf_7"/>
    <property type="match status" value="1"/>
</dbReference>
<accession>A0A845FTZ3</accession>
<comment type="catalytic activity">
    <reaction evidence="5">
        <text>glycyl-tRNA(Gly) + acetyl-CoA = N-acetylglycyl-tRNA(Gly) + CoA + H(+)</text>
        <dbReference type="Rhea" id="RHEA:81867"/>
        <dbReference type="Rhea" id="RHEA-COMP:9683"/>
        <dbReference type="Rhea" id="RHEA-COMP:19766"/>
        <dbReference type="ChEBI" id="CHEBI:15378"/>
        <dbReference type="ChEBI" id="CHEBI:57287"/>
        <dbReference type="ChEBI" id="CHEBI:57288"/>
        <dbReference type="ChEBI" id="CHEBI:78522"/>
        <dbReference type="ChEBI" id="CHEBI:232036"/>
    </reaction>
</comment>
<evidence type="ECO:0000256" key="5">
    <source>
        <dbReference type="ARBA" id="ARBA00049880"/>
    </source>
</evidence>
<proteinExistence type="predicted"/>
<dbReference type="InterPro" id="IPR000182">
    <property type="entry name" value="GNAT_dom"/>
</dbReference>
<dbReference type="EMBL" id="WWCW01000003">
    <property type="protein sequence ID" value="MYM85903.1"/>
    <property type="molecule type" value="Genomic_DNA"/>
</dbReference>
<evidence type="ECO:0000256" key="4">
    <source>
        <dbReference type="ARBA" id="ARBA00023315"/>
    </source>
</evidence>
<organism evidence="7 8">
    <name type="scientific">Duganella vulcania</name>
    <dbReference type="NCBI Taxonomy" id="2692166"/>
    <lineage>
        <taxon>Bacteria</taxon>
        <taxon>Pseudomonadati</taxon>
        <taxon>Pseudomonadota</taxon>
        <taxon>Betaproteobacteria</taxon>
        <taxon>Burkholderiales</taxon>
        <taxon>Oxalobacteraceae</taxon>
        <taxon>Telluria group</taxon>
        <taxon>Duganella</taxon>
    </lineage>
</organism>
<comment type="caution">
    <text evidence="7">The sequence shown here is derived from an EMBL/GenBank/DDBJ whole genome shotgun (WGS) entry which is preliminary data.</text>
</comment>
<gene>
    <name evidence="7" type="ORF">GTP91_01780</name>
</gene>
<evidence type="ECO:0000256" key="3">
    <source>
        <dbReference type="ARBA" id="ARBA00022679"/>
    </source>
</evidence>
<evidence type="ECO:0000313" key="8">
    <source>
        <dbReference type="Proteomes" id="UP000470302"/>
    </source>
</evidence>
<keyword evidence="4" id="KW-0012">Acyltransferase</keyword>
<dbReference type="Proteomes" id="UP000470302">
    <property type="component" value="Unassembled WGS sequence"/>
</dbReference>